<keyword evidence="1" id="KW-0812">Transmembrane</keyword>
<organism evidence="2 3">
    <name type="scientific">Babesia microti (strain RI)</name>
    <dbReference type="NCBI Taxonomy" id="1133968"/>
    <lineage>
        <taxon>Eukaryota</taxon>
        <taxon>Sar</taxon>
        <taxon>Alveolata</taxon>
        <taxon>Apicomplexa</taxon>
        <taxon>Aconoidasida</taxon>
        <taxon>Piroplasmida</taxon>
        <taxon>Babesiidae</taxon>
        <taxon>Babesia</taxon>
    </lineage>
</organism>
<evidence type="ECO:0000313" key="2">
    <source>
        <dbReference type="EMBL" id="SJK86000.1"/>
    </source>
</evidence>
<keyword evidence="1" id="KW-1133">Transmembrane helix</keyword>
<proteinExistence type="predicted"/>
<dbReference type="RefSeq" id="XP_021338199.1">
    <property type="nucleotide sequence ID" value="XM_021481572.1"/>
</dbReference>
<protein>
    <submittedName>
        <fullName evidence="2">Uncharacterized protein</fullName>
    </submittedName>
</protein>
<name>A0A1R4AAJ0_BABMR</name>
<reference evidence="2 3" key="3">
    <citation type="journal article" date="2016" name="Sci. Rep.">
        <title>Genome-wide diversity and gene expression profiling of Babesia microti isolates identify polymorphic genes that mediate host-pathogen interactions.</title>
        <authorList>
            <person name="Silva J.C."/>
            <person name="Cornillot E."/>
            <person name="McCracken C."/>
            <person name="Usmani-Brown S."/>
            <person name="Dwivedi A."/>
            <person name="Ifeonu O.O."/>
            <person name="Crabtree J."/>
            <person name="Gotia H.T."/>
            <person name="Virji A.Z."/>
            <person name="Reynes C."/>
            <person name="Colinge J."/>
            <person name="Kumar V."/>
            <person name="Lawres L."/>
            <person name="Pazzi J.E."/>
            <person name="Pablo J.V."/>
            <person name="Hung C."/>
            <person name="Brancato J."/>
            <person name="Kumari P."/>
            <person name="Orvis J."/>
            <person name="Tretina K."/>
            <person name="Chibucos M."/>
            <person name="Ott S."/>
            <person name="Sadzewicz L."/>
            <person name="Sengamalay N."/>
            <person name="Shetty A.C."/>
            <person name="Su Q."/>
            <person name="Tallon L."/>
            <person name="Fraser C.M."/>
            <person name="Frutos R."/>
            <person name="Molina D.M."/>
            <person name="Krause P.J."/>
            <person name="Ben Mamoun C."/>
        </authorList>
    </citation>
    <scope>NUCLEOTIDE SEQUENCE [LARGE SCALE GENOMIC DNA]</scope>
    <source>
        <strain evidence="2 3">RI</strain>
    </source>
</reference>
<dbReference type="AlphaFoldDB" id="A0A1R4AAJ0"/>
<feature type="transmembrane region" description="Helical" evidence="1">
    <location>
        <begin position="20"/>
        <end position="46"/>
    </location>
</feature>
<dbReference type="Proteomes" id="UP000002899">
    <property type="component" value="Chromosome II"/>
</dbReference>
<dbReference type="GeneID" id="24424273"/>
<sequence>MTQRTYGATSRTCVHTLIDVASVLFTIGRLKILFVPLYLFVLAFFLPTNITLIHGREADHFFEEGTVPQVDIQLQPPKRWKASSASLGFIRQSLRNYIAKEIAAQRPRLLSRHGNKTNRAQSLIVDGQIVKQ</sequence>
<keyword evidence="1" id="KW-0472">Membrane</keyword>
<reference evidence="2 3" key="1">
    <citation type="journal article" date="2012" name="Nucleic Acids Res.">
        <title>Sequencing of the smallest Apicomplexan genome from the human pathogen Babesia microti.</title>
        <authorList>
            <person name="Cornillot E."/>
            <person name="Hadj-Kaddour K."/>
            <person name="Dassouli A."/>
            <person name="Noel B."/>
            <person name="Ranwez V."/>
            <person name="Vacherie B."/>
            <person name="Augagneur Y."/>
            <person name="Bres V."/>
            <person name="Duclos A."/>
            <person name="Randazzo S."/>
            <person name="Carcy B."/>
            <person name="Debierre-Grockiego F."/>
            <person name="Delbecq S."/>
            <person name="Moubri-Menage K."/>
            <person name="Shams-Eldin H."/>
            <person name="Usmani-Brown S."/>
            <person name="Bringaud F."/>
            <person name="Wincker P."/>
            <person name="Vivares C.P."/>
            <person name="Schwarz R.T."/>
            <person name="Schetters T.P."/>
            <person name="Krause P.J."/>
            <person name="Gorenflot A."/>
            <person name="Berry V."/>
            <person name="Barbe V."/>
            <person name="Ben Mamoun C."/>
        </authorList>
    </citation>
    <scope>NUCLEOTIDE SEQUENCE [LARGE SCALE GENOMIC DNA]</scope>
    <source>
        <strain evidence="2 3">RI</strain>
    </source>
</reference>
<evidence type="ECO:0000313" key="3">
    <source>
        <dbReference type="Proteomes" id="UP000002899"/>
    </source>
</evidence>
<evidence type="ECO:0000256" key="1">
    <source>
        <dbReference type="SAM" id="Phobius"/>
    </source>
</evidence>
<dbReference type="KEGG" id="bmic:BMR1_02g02445"/>
<accession>A0A1R4AAJ0</accession>
<dbReference type="VEuPathDB" id="PiroplasmaDB:BMR1_02g02445"/>
<keyword evidence="3" id="KW-1185">Reference proteome</keyword>
<dbReference type="EMBL" id="FO082872">
    <property type="protein sequence ID" value="SJK86000.1"/>
    <property type="molecule type" value="Genomic_DNA"/>
</dbReference>
<reference evidence="2 3" key="2">
    <citation type="journal article" date="2013" name="PLoS ONE">
        <title>Whole genome mapping and re-organization of the nuclear and mitochondrial genomes of Babesia microti isolates.</title>
        <authorList>
            <person name="Cornillot E."/>
            <person name="Dassouli A."/>
            <person name="Garg A."/>
            <person name="Pachikara N."/>
            <person name="Randazzo S."/>
            <person name="Depoix D."/>
            <person name="Carcy B."/>
            <person name="Delbecq S."/>
            <person name="Frutos R."/>
            <person name="Silva J.C."/>
            <person name="Sutton R."/>
            <person name="Krause P.J."/>
            <person name="Mamoun C.B."/>
        </authorList>
    </citation>
    <scope>NUCLEOTIDE SEQUENCE [LARGE SCALE GENOMIC DNA]</scope>
    <source>
        <strain evidence="2 3">RI</strain>
    </source>
</reference>